<name>A0A9P8RNL9_9PEZI</name>
<sequence>MAQHAACSGISELPAKETCIETSPIYRHKKLTENDSTVLEQIFDPESAPVAGIQIDASLPENRFIHDSAELQRLRSQEVRAIQMIEGLASSSRGGQPRENAIDAATSVMSKLIAAHPTYASAYNNRAQMRRLQHGDHVLVNPPTGTRKSEGLRDIAEAILHDLNTAINLATPPSPTESISKSQALILAQAHTQRGALLHATAKALAHSHLDPSEALATPHLFPGWGAERFEEASSRDFFLGGRYGNGIGRAMAVHTNPYAKLCGSIVQEAIKKEFRDQA</sequence>
<keyword evidence="3" id="KW-1185">Reference proteome</keyword>
<protein>
    <submittedName>
        <fullName evidence="2">Uncharacterized protein</fullName>
    </submittedName>
</protein>
<evidence type="ECO:0000313" key="3">
    <source>
        <dbReference type="Proteomes" id="UP000750711"/>
    </source>
</evidence>
<dbReference type="PANTHER" id="PTHR21405:SF0">
    <property type="entry name" value="TETRATRICOPEPTIDE REPEAT PROTEIN 36"/>
    <property type="match status" value="1"/>
</dbReference>
<evidence type="ECO:0000313" key="2">
    <source>
        <dbReference type="EMBL" id="KAH0558334.1"/>
    </source>
</evidence>
<dbReference type="InterPro" id="IPR038906">
    <property type="entry name" value="TTC36"/>
</dbReference>
<proteinExistence type="inferred from homology"/>
<dbReference type="AlphaFoldDB" id="A0A9P8RNL9"/>
<reference evidence="2" key="1">
    <citation type="submission" date="2021-03" db="EMBL/GenBank/DDBJ databases">
        <title>Comparative genomics and phylogenomic investigation of the class Geoglossomycetes provide insights into ecological specialization and systematics.</title>
        <authorList>
            <person name="Melie T."/>
            <person name="Pirro S."/>
            <person name="Miller A.N."/>
            <person name="Quandt A."/>
        </authorList>
    </citation>
    <scope>NUCLEOTIDE SEQUENCE</scope>
    <source>
        <strain evidence="2">CAQ_001_2017</strain>
    </source>
</reference>
<accession>A0A9P8RNL9</accession>
<gene>
    <name evidence="2" type="ORF">GP486_005005</name>
</gene>
<dbReference type="Proteomes" id="UP000750711">
    <property type="component" value="Unassembled WGS sequence"/>
</dbReference>
<dbReference type="GO" id="GO:0006570">
    <property type="term" value="P:tyrosine metabolic process"/>
    <property type="evidence" value="ECO:0007669"/>
    <property type="project" value="TreeGrafter"/>
</dbReference>
<comment type="caution">
    <text evidence="2">The sequence shown here is derived from an EMBL/GenBank/DDBJ whole genome shotgun (WGS) entry which is preliminary data.</text>
</comment>
<dbReference type="EMBL" id="JAGHQM010000878">
    <property type="protein sequence ID" value="KAH0558334.1"/>
    <property type="molecule type" value="Genomic_DNA"/>
</dbReference>
<evidence type="ECO:0000256" key="1">
    <source>
        <dbReference type="ARBA" id="ARBA00006995"/>
    </source>
</evidence>
<organism evidence="2 3">
    <name type="scientific">Trichoglossum hirsutum</name>
    <dbReference type="NCBI Taxonomy" id="265104"/>
    <lineage>
        <taxon>Eukaryota</taxon>
        <taxon>Fungi</taxon>
        <taxon>Dikarya</taxon>
        <taxon>Ascomycota</taxon>
        <taxon>Pezizomycotina</taxon>
        <taxon>Geoglossomycetes</taxon>
        <taxon>Geoglossales</taxon>
        <taxon>Geoglossaceae</taxon>
        <taxon>Trichoglossum</taxon>
    </lineage>
</organism>
<dbReference type="PANTHER" id="PTHR21405">
    <property type="entry name" value="CDNA SEQUENCE BC021608"/>
    <property type="match status" value="1"/>
</dbReference>
<comment type="similarity">
    <text evidence="1">Belongs to the TTC36 family.</text>
</comment>